<dbReference type="Pfam" id="PF11205">
    <property type="entry name" value="DUF2987"/>
    <property type="match status" value="1"/>
</dbReference>
<feature type="chain" id="PRO_5018649566" evidence="1">
    <location>
        <begin position="20"/>
        <end position="208"/>
    </location>
</feature>
<dbReference type="InterPro" id="IPR021370">
    <property type="entry name" value="DUF2987"/>
</dbReference>
<reference evidence="2 3" key="1">
    <citation type="submission" date="2018-12" db="EMBL/GenBank/DDBJ databases">
        <authorList>
            <person name="Yu L."/>
        </authorList>
    </citation>
    <scope>NUCLEOTIDE SEQUENCE [LARGE SCALE GENOMIC DNA]</scope>
    <source>
        <strain evidence="2 3">HAW-EB5</strain>
    </source>
</reference>
<feature type="signal peptide" evidence="1">
    <location>
        <begin position="1"/>
        <end position="19"/>
    </location>
</feature>
<dbReference type="OrthoDB" id="6402179at2"/>
<accession>A0A3S0IGM4</accession>
<name>A0A3S0IGM4_9GAMM</name>
<gene>
    <name evidence="2" type="ORF">EKG39_07180</name>
</gene>
<dbReference type="EMBL" id="RXNV01000002">
    <property type="protein sequence ID" value="RTR33498.1"/>
    <property type="molecule type" value="Genomic_DNA"/>
</dbReference>
<evidence type="ECO:0000313" key="2">
    <source>
        <dbReference type="EMBL" id="RTR33498.1"/>
    </source>
</evidence>
<dbReference type="RefSeq" id="WP_126505052.1">
    <property type="nucleotide sequence ID" value="NZ_RXNV01000002.1"/>
</dbReference>
<organism evidence="2 3">
    <name type="scientific">Shewanella atlantica</name>
    <dbReference type="NCBI Taxonomy" id="271099"/>
    <lineage>
        <taxon>Bacteria</taxon>
        <taxon>Pseudomonadati</taxon>
        <taxon>Pseudomonadota</taxon>
        <taxon>Gammaproteobacteria</taxon>
        <taxon>Alteromonadales</taxon>
        <taxon>Shewanellaceae</taxon>
        <taxon>Shewanella</taxon>
    </lineage>
</organism>
<proteinExistence type="predicted"/>
<dbReference type="Proteomes" id="UP000282060">
    <property type="component" value="Unassembled WGS sequence"/>
</dbReference>
<protein>
    <submittedName>
        <fullName evidence="2">DUF2987 domain-containing protein</fullName>
    </submittedName>
</protein>
<keyword evidence="3" id="KW-1185">Reference proteome</keyword>
<evidence type="ECO:0000256" key="1">
    <source>
        <dbReference type="SAM" id="SignalP"/>
    </source>
</evidence>
<sequence length="208" mass="23373">MKKGLLFSCLILACSTVQSAPISLEYQGFYQRLKQVNKGHYPLVEVAFSVPMAGPCIVKSGTLTTEKESFPLTITKRQRIFLPYDDKLKSDRALINLDIDGDSSKCTIAMQVRAKQTKVEYLQAEVVQIQTEMDELLNDMQGFPMRYFSSNIAGLNFEFEPGSKIRVTIDGVEQIVTGLLRLPREKIATLSNIEFETKPLVISPWTNG</sequence>
<comment type="caution">
    <text evidence="2">The sequence shown here is derived from an EMBL/GenBank/DDBJ whole genome shotgun (WGS) entry which is preliminary data.</text>
</comment>
<dbReference type="AlphaFoldDB" id="A0A3S0IGM4"/>
<evidence type="ECO:0000313" key="3">
    <source>
        <dbReference type="Proteomes" id="UP000282060"/>
    </source>
</evidence>
<keyword evidence="1" id="KW-0732">Signal</keyword>